<evidence type="ECO:0000313" key="2">
    <source>
        <dbReference type="Proteomes" id="UP000708208"/>
    </source>
</evidence>
<gene>
    <name evidence="1" type="ORF">AFUS01_LOCUS20468</name>
</gene>
<dbReference type="EMBL" id="CAJVCH010221311">
    <property type="protein sequence ID" value="CAG7731912.1"/>
    <property type="molecule type" value="Genomic_DNA"/>
</dbReference>
<proteinExistence type="predicted"/>
<accession>A0A8J2PA40</accession>
<name>A0A8J2PA40_9HEXA</name>
<sequence length="94" mass="10459">MVEKLQSGETESKSKSKCVVNHQCWGNSFSSPSSCSLSRSGRTMGRRVFWNSKPFSQRCIGRFSSRLCHQCLPCGPSLLCTSVWPTVINPIMSL</sequence>
<organism evidence="1 2">
    <name type="scientific">Allacma fusca</name>
    <dbReference type="NCBI Taxonomy" id="39272"/>
    <lineage>
        <taxon>Eukaryota</taxon>
        <taxon>Metazoa</taxon>
        <taxon>Ecdysozoa</taxon>
        <taxon>Arthropoda</taxon>
        <taxon>Hexapoda</taxon>
        <taxon>Collembola</taxon>
        <taxon>Symphypleona</taxon>
        <taxon>Sminthuridae</taxon>
        <taxon>Allacma</taxon>
    </lineage>
</organism>
<keyword evidence="2" id="KW-1185">Reference proteome</keyword>
<protein>
    <submittedName>
        <fullName evidence="1">Uncharacterized protein</fullName>
    </submittedName>
</protein>
<comment type="caution">
    <text evidence="1">The sequence shown here is derived from an EMBL/GenBank/DDBJ whole genome shotgun (WGS) entry which is preliminary data.</text>
</comment>
<evidence type="ECO:0000313" key="1">
    <source>
        <dbReference type="EMBL" id="CAG7731912.1"/>
    </source>
</evidence>
<dbReference type="Proteomes" id="UP000708208">
    <property type="component" value="Unassembled WGS sequence"/>
</dbReference>
<reference evidence="1" key="1">
    <citation type="submission" date="2021-06" db="EMBL/GenBank/DDBJ databases">
        <authorList>
            <person name="Hodson N. C."/>
            <person name="Mongue J. A."/>
            <person name="Jaron S. K."/>
        </authorList>
    </citation>
    <scope>NUCLEOTIDE SEQUENCE</scope>
</reference>
<dbReference type="AlphaFoldDB" id="A0A8J2PA40"/>